<gene>
    <name evidence="1" type="ORF">S01H1_44133</name>
</gene>
<organism evidence="1">
    <name type="scientific">marine sediment metagenome</name>
    <dbReference type="NCBI Taxonomy" id="412755"/>
    <lineage>
        <taxon>unclassified sequences</taxon>
        <taxon>metagenomes</taxon>
        <taxon>ecological metagenomes</taxon>
    </lineage>
</organism>
<sequence length="62" mass="7145">MDIDMSKIHRCPYCGGNIYMVDGVKETLFCISMHGCYGTYSFDEVEFMIKYGTDAFDVVRKL</sequence>
<protein>
    <submittedName>
        <fullName evidence="1">Uncharacterized protein</fullName>
    </submittedName>
</protein>
<reference evidence="1" key="1">
    <citation type="journal article" date="2014" name="Front. Microbiol.">
        <title>High frequency of phylogenetically diverse reductive dehalogenase-homologous genes in deep subseafloor sedimentary metagenomes.</title>
        <authorList>
            <person name="Kawai M."/>
            <person name="Futagami T."/>
            <person name="Toyoda A."/>
            <person name="Takaki Y."/>
            <person name="Nishi S."/>
            <person name="Hori S."/>
            <person name="Arai W."/>
            <person name="Tsubouchi T."/>
            <person name="Morono Y."/>
            <person name="Uchiyama I."/>
            <person name="Ito T."/>
            <person name="Fujiyama A."/>
            <person name="Inagaki F."/>
            <person name="Takami H."/>
        </authorList>
    </citation>
    <scope>NUCLEOTIDE SEQUENCE</scope>
    <source>
        <strain evidence="1">Expedition CK06-06</strain>
    </source>
</reference>
<accession>X0UXH9</accession>
<comment type="caution">
    <text evidence="1">The sequence shown here is derived from an EMBL/GenBank/DDBJ whole genome shotgun (WGS) entry which is preliminary data.</text>
</comment>
<name>X0UXH9_9ZZZZ</name>
<dbReference type="AlphaFoldDB" id="X0UXH9"/>
<dbReference type="EMBL" id="BARS01028141">
    <property type="protein sequence ID" value="GAG04993.1"/>
    <property type="molecule type" value="Genomic_DNA"/>
</dbReference>
<proteinExistence type="predicted"/>
<evidence type="ECO:0000313" key="1">
    <source>
        <dbReference type="EMBL" id="GAG04993.1"/>
    </source>
</evidence>